<feature type="domain" description="AAA+ ATPase" evidence="1">
    <location>
        <begin position="31"/>
        <end position="363"/>
    </location>
</feature>
<dbReference type="GeneID" id="96300607"/>
<reference evidence="3" key="1">
    <citation type="submission" date="2016-10" db="EMBL/GenBank/DDBJ databases">
        <authorList>
            <person name="Varghese N."/>
            <person name="Submissions S."/>
        </authorList>
    </citation>
    <scope>NUCLEOTIDE SEQUENCE [LARGE SCALE GENOMIC DNA]</scope>
    <source>
        <strain evidence="3">CGMCC 4.2126</strain>
    </source>
</reference>
<accession>A0A1I3X2Q4</accession>
<dbReference type="PANTHER" id="PTHR43581">
    <property type="entry name" value="ATP/GTP PHOSPHATASE"/>
    <property type="match status" value="1"/>
</dbReference>
<dbReference type="PANTHER" id="PTHR43581:SF2">
    <property type="entry name" value="EXCINUCLEASE ATPASE SUBUNIT"/>
    <property type="match status" value="1"/>
</dbReference>
<dbReference type="GO" id="GO:0005524">
    <property type="term" value="F:ATP binding"/>
    <property type="evidence" value="ECO:0007669"/>
    <property type="project" value="InterPro"/>
</dbReference>
<dbReference type="InterPro" id="IPR003959">
    <property type="entry name" value="ATPase_AAA_core"/>
</dbReference>
<name>A0A1I3X2Q4_9ACTN</name>
<dbReference type="AlphaFoldDB" id="A0A1I3X2Q4"/>
<protein>
    <submittedName>
        <fullName evidence="2">AAA domain-containing protein</fullName>
    </submittedName>
</protein>
<gene>
    <name evidence="2" type="ORF">SAMN05216275_11838</name>
</gene>
<dbReference type="EMBL" id="FOQY01000018">
    <property type="protein sequence ID" value="SFK13830.1"/>
    <property type="molecule type" value="Genomic_DNA"/>
</dbReference>
<sequence length="434" mass="47632">MYVANLKISGVRGFSGPREVDLDFTRPDGSYAGWTVLAGRNGSGKSTILQAIALTAAGPRVGVDLDRWTGSPPDSATAGVRCEFRYDLKFDHADDPFGIPGSDALLPAALRWTSDGLGLWRGDDPRIDGLWLRKTQSGWFLSGYGPFRRLSAAEMGRGGSELRSSYQATRTLFDEDATLFESVSWLVERHLFQLEGRPGAKELLESVLALLGDGLLPDGFKIVRLDSDGLWVQRDGTRRPLRDMSDGYRAVTALVLDIMRQMHTAYGMLAVESRDGRPTIPYPGVVLIDEVDAHLHVSWQQKIGEWLKTHFPMIQFIVTTHSPYVCQSASAGGLIRLPGPDEQSPPSVVDEELHRRIVYGSGDDAVVTELFGVDSPYSPRSDELREDLGDLEIKVLDGTATPADVDAYRRLSEELASSPATRVREVSQTLGSDP</sequence>
<evidence type="ECO:0000313" key="3">
    <source>
        <dbReference type="Proteomes" id="UP000199111"/>
    </source>
</evidence>
<dbReference type="Pfam" id="PF13304">
    <property type="entry name" value="AAA_21"/>
    <property type="match status" value="1"/>
</dbReference>
<keyword evidence="3" id="KW-1185">Reference proteome</keyword>
<dbReference type="InterPro" id="IPR003593">
    <property type="entry name" value="AAA+_ATPase"/>
</dbReference>
<dbReference type="SUPFAM" id="SSF52540">
    <property type="entry name" value="P-loop containing nucleoside triphosphate hydrolases"/>
    <property type="match status" value="1"/>
</dbReference>
<dbReference type="SMART" id="SM00382">
    <property type="entry name" value="AAA"/>
    <property type="match status" value="1"/>
</dbReference>
<dbReference type="GO" id="GO:0016887">
    <property type="term" value="F:ATP hydrolysis activity"/>
    <property type="evidence" value="ECO:0007669"/>
    <property type="project" value="InterPro"/>
</dbReference>
<evidence type="ECO:0000313" key="2">
    <source>
        <dbReference type="EMBL" id="SFK13830.1"/>
    </source>
</evidence>
<organism evidence="2 3">
    <name type="scientific">Streptosporangium canum</name>
    <dbReference type="NCBI Taxonomy" id="324952"/>
    <lineage>
        <taxon>Bacteria</taxon>
        <taxon>Bacillati</taxon>
        <taxon>Actinomycetota</taxon>
        <taxon>Actinomycetes</taxon>
        <taxon>Streptosporangiales</taxon>
        <taxon>Streptosporangiaceae</taxon>
        <taxon>Streptosporangium</taxon>
    </lineage>
</organism>
<evidence type="ECO:0000259" key="1">
    <source>
        <dbReference type="SMART" id="SM00382"/>
    </source>
</evidence>
<dbReference type="InterPro" id="IPR027417">
    <property type="entry name" value="P-loop_NTPase"/>
</dbReference>
<dbReference type="RefSeq" id="WP_093889306.1">
    <property type="nucleotide sequence ID" value="NZ_FOQY01000018.1"/>
</dbReference>
<dbReference type="Gene3D" id="3.40.50.300">
    <property type="entry name" value="P-loop containing nucleotide triphosphate hydrolases"/>
    <property type="match status" value="2"/>
</dbReference>
<dbReference type="Proteomes" id="UP000199111">
    <property type="component" value="Unassembled WGS sequence"/>
</dbReference>
<dbReference type="InterPro" id="IPR051396">
    <property type="entry name" value="Bact_Antivir_Def_Nuclease"/>
</dbReference>
<proteinExistence type="predicted"/>